<evidence type="ECO:0000313" key="2">
    <source>
        <dbReference type="EMBL" id="GBE62810.1"/>
    </source>
</evidence>
<feature type="transmembrane region" description="Helical" evidence="1">
    <location>
        <begin position="87"/>
        <end position="106"/>
    </location>
</feature>
<reference evidence="3 4" key="1">
    <citation type="journal article" date="2017" name="BMC Genomics">
        <title>Whole-genome assembly of Babesia ovata and comparative genomics between closely related pathogens.</title>
        <authorList>
            <person name="Yamagishi J."/>
            <person name="Asada M."/>
            <person name="Hakimi H."/>
            <person name="Tanaka T.Q."/>
            <person name="Sugimoto C."/>
            <person name="Kawazu S."/>
        </authorList>
    </citation>
    <scope>NUCLEOTIDE SEQUENCE [LARGE SCALE GENOMIC DNA]</scope>
    <source>
        <strain evidence="3 4">Miyake</strain>
    </source>
</reference>
<feature type="transmembrane region" description="Helical" evidence="1">
    <location>
        <begin position="20"/>
        <end position="37"/>
    </location>
</feature>
<dbReference type="RefSeq" id="XP_028869053.1">
    <property type="nucleotide sequence ID" value="XM_029013220.1"/>
</dbReference>
<dbReference type="EMBL" id="BDSA01000007">
    <property type="protein sequence ID" value="GBE62810.1"/>
    <property type="molecule type" value="Genomic_DNA"/>
</dbReference>
<dbReference type="AlphaFoldDB" id="A0A2H6KII9"/>
<name>A0A2H6KII9_9APIC</name>
<evidence type="ECO:0000313" key="4">
    <source>
        <dbReference type="Proteomes" id="UP000236319"/>
    </source>
</evidence>
<evidence type="ECO:0000256" key="1">
    <source>
        <dbReference type="SAM" id="Phobius"/>
    </source>
</evidence>
<dbReference type="VEuPathDB" id="PiroplasmaDB:BOVATA_043030"/>
<sequence>MLDVFNVPVLYGFDVFGDLSEAFVCFTFNCPWLFTFFKAMLSQLSQLFGDLSVQRPSKPLKLRGDLVYATADFLRLSGQRSLLSVKGIFDAFEAFIISMLIFIPLVST</sequence>
<dbReference type="VEuPathDB" id="PiroplasmaDB:BOVATA_043070"/>
<evidence type="ECO:0000313" key="3">
    <source>
        <dbReference type="EMBL" id="GBE62814.1"/>
    </source>
</evidence>
<keyword evidence="1" id="KW-1133">Transmembrane helix</keyword>
<keyword evidence="4" id="KW-1185">Reference proteome</keyword>
<comment type="caution">
    <text evidence="3">The sequence shown here is derived from an EMBL/GenBank/DDBJ whole genome shotgun (WGS) entry which is preliminary data.</text>
</comment>
<keyword evidence="1" id="KW-0472">Membrane</keyword>
<keyword evidence="1" id="KW-0812">Transmembrane</keyword>
<accession>A0A2H6KII9</accession>
<dbReference type="EMBL" id="BDSA01000007">
    <property type="protein sequence ID" value="GBE62814.1"/>
    <property type="molecule type" value="Genomic_DNA"/>
</dbReference>
<organism evidence="3 4">
    <name type="scientific">Babesia ovata</name>
    <dbReference type="NCBI Taxonomy" id="189622"/>
    <lineage>
        <taxon>Eukaryota</taxon>
        <taxon>Sar</taxon>
        <taxon>Alveolata</taxon>
        <taxon>Apicomplexa</taxon>
        <taxon>Aconoidasida</taxon>
        <taxon>Piroplasmida</taxon>
        <taxon>Babesiidae</taxon>
        <taxon>Babesia</taxon>
    </lineage>
</organism>
<protein>
    <submittedName>
        <fullName evidence="3">KAP P-loop containing protein, putative</fullName>
    </submittedName>
</protein>
<dbReference type="GeneID" id="39876580"/>
<dbReference type="Proteomes" id="UP000236319">
    <property type="component" value="Unassembled WGS sequence"/>
</dbReference>
<gene>
    <name evidence="2" type="ORF">BOVATA_043030</name>
    <name evidence="3" type="ORF">BOVATA_043070</name>
</gene>
<proteinExistence type="predicted"/>